<dbReference type="AlphaFoldDB" id="A0A5Q3QA73"/>
<name>A0A5Q3QA73_9PSEU</name>
<dbReference type="FunFam" id="3.20.20.70:FF:000059">
    <property type="entry name" value="N-ethylmaleimide reductase, FMN-linked"/>
    <property type="match status" value="1"/>
</dbReference>
<dbReference type="GO" id="GO:0005829">
    <property type="term" value="C:cytosol"/>
    <property type="evidence" value="ECO:0007669"/>
    <property type="project" value="UniProtKB-ARBA"/>
</dbReference>
<evidence type="ECO:0000259" key="4">
    <source>
        <dbReference type="Pfam" id="PF00724"/>
    </source>
</evidence>
<evidence type="ECO:0000256" key="2">
    <source>
        <dbReference type="ARBA" id="ARBA00005979"/>
    </source>
</evidence>
<dbReference type="EMBL" id="CP045929">
    <property type="protein sequence ID" value="QGK70760.1"/>
    <property type="molecule type" value="Genomic_DNA"/>
</dbReference>
<dbReference type="Gene3D" id="3.20.20.70">
    <property type="entry name" value="Aldolase class I"/>
    <property type="match status" value="1"/>
</dbReference>
<dbReference type="PANTHER" id="PTHR22893">
    <property type="entry name" value="NADH OXIDOREDUCTASE-RELATED"/>
    <property type="match status" value="1"/>
</dbReference>
<evidence type="ECO:0000313" key="6">
    <source>
        <dbReference type="Proteomes" id="UP000371041"/>
    </source>
</evidence>
<evidence type="ECO:0000256" key="1">
    <source>
        <dbReference type="ARBA" id="ARBA00001917"/>
    </source>
</evidence>
<evidence type="ECO:0000313" key="5">
    <source>
        <dbReference type="EMBL" id="QGK70760.1"/>
    </source>
</evidence>
<feature type="domain" description="NADH:flavin oxidoreductase/NADH oxidase N-terminal" evidence="4">
    <location>
        <begin position="11"/>
        <end position="336"/>
    </location>
</feature>
<dbReference type="InterPro" id="IPR001155">
    <property type="entry name" value="OxRdtase_FMN_N"/>
</dbReference>
<dbReference type="GO" id="GO:0016628">
    <property type="term" value="F:oxidoreductase activity, acting on the CH-CH group of donors, NAD or NADP as acceptor"/>
    <property type="evidence" value="ECO:0007669"/>
    <property type="project" value="UniProtKB-ARBA"/>
</dbReference>
<organism evidence="5 6">
    <name type="scientific">Allosaccharopolyspora coralli</name>
    <dbReference type="NCBI Taxonomy" id="2665642"/>
    <lineage>
        <taxon>Bacteria</taxon>
        <taxon>Bacillati</taxon>
        <taxon>Actinomycetota</taxon>
        <taxon>Actinomycetes</taxon>
        <taxon>Pseudonocardiales</taxon>
        <taxon>Pseudonocardiaceae</taxon>
        <taxon>Allosaccharopolyspora</taxon>
    </lineage>
</organism>
<proteinExistence type="inferred from homology"/>
<dbReference type="RefSeq" id="WP_154077341.1">
    <property type="nucleotide sequence ID" value="NZ_CP045929.1"/>
</dbReference>
<comment type="similarity">
    <text evidence="2">Belongs to the NADH:flavin oxidoreductase/NADH oxidase family.</text>
</comment>
<evidence type="ECO:0000256" key="3">
    <source>
        <dbReference type="ARBA" id="ARBA00023002"/>
    </source>
</evidence>
<dbReference type="GO" id="GO:0010181">
    <property type="term" value="F:FMN binding"/>
    <property type="evidence" value="ECO:0007669"/>
    <property type="project" value="InterPro"/>
</dbReference>
<dbReference type="KEGG" id="sace:GIY23_15660"/>
<keyword evidence="6" id="KW-1185">Reference proteome</keyword>
<protein>
    <submittedName>
        <fullName evidence="5">Alkene reductase</fullName>
    </submittedName>
</protein>
<dbReference type="InterPro" id="IPR013785">
    <property type="entry name" value="Aldolase_TIM"/>
</dbReference>
<keyword evidence="3" id="KW-0560">Oxidoreductase</keyword>
<dbReference type="InterPro" id="IPR045247">
    <property type="entry name" value="Oye-like"/>
</dbReference>
<dbReference type="PANTHER" id="PTHR22893:SF91">
    <property type="entry name" value="NADPH DEHYDROGENASE 2-RELATED"/>
    <property type="match status" value="1"/>
</dbReference>
<comment type="cofactor">
    <cofactor evidence="1">
        <name>FMN</name>
        <dbReference type="ChEBI" id="CHEBI:58210"/>
    </cofactor>
</comment>
<accession>A0A5Q3QA73</accession>
<gene>
    <name evidence="5" type="ORF">GIY23_15660</name>
</gene>
<dbReference type="Proteomes" id="UP000371041">
    <property type="component" value="Chromosome"/>
</dbReference>
<reference evidence="6" key="1">
    <citation type="submission" date="2019-11" db="EMBL/GenBank/DDBJ databases">
        <title>The complete genome sequence of Saccharopolyspora sp. E2A.</title>
        <authorList>
            <person name="Zhang G."/>
        </authorList>
    </citation>
    <scope>NUCLEOTIDE SEQUENCE [LARGE SCALE GENOMIC DNA]</scope>
    <source>
        <strain evidence="6">E2A</strain>
    </source>
</reference>
<sequence length="359" mass="38510">MTTSLKQNSTLLEPLRAGAFSLPHRILMAPLTRNRADRDGTPNELQATYYAQRAQAGLVISEGSQPSAVGQGYPNTPGVHTDAQQNGWARIVRSVRDEGGQFVVQLMHAGRISHVDTTGTQPVAPSAVRAAGQIFTESGMQAHSDPRALDTDEIASVIAEFVDAARRSVAAGADGVELHAANGYLLHQFLADGVNQRTDRYGGDPENRARFVLDTARAVANEIGADRVGVRVSPGHPFNDVSETDLSVYDVLATGLGEIGIAYLHVLCEADDPVLAKLRGAFPGVLVFNSGFGADSDPHELEQLVKDGRVDAVAVGRKFLANPDLVDRWTQGAELNEPDQSTFYGGDHRGYTDYPKLTE</sequence>
<dbReference type="SUPFAM" id="SSF51395">
    <property type="entry name" value="FMN-linked oxidoreductases"/>
    <property type="match status" value="1"/>
</dbReference>
<dbReference type="CDD" id="cd02933">
    <property type="entry name" value="OYE_like_FMN"/>
    <property type="match status" value="1"/>
</dbReference>
<dbReference type="Pfam" id="PF00724">
    <property type="entry name" value="Oxidored_FMN"/>
    <property type="match status" value="1"/>
</dbReference>